<dbReference type="STRING" id="1965070.A0A3S3Q4E1"/>
<evidence type="ECO:0000256" key="5">
    <source>
        <dbReference type="ARBA" id="ARBA00022989"/>
    </source>
</evidence>
<keyword evidence="9 10" id="KW-0807">Transducer</keyword>
<keyword evidence="6 10" id="KW-0297">G-protein coupled receptor</keyword>
<dbReference type="Pfam" id="PF00001">
    <property type="entry name" value="7tm_1"/>
    <property type="match status" value="1"/>
</dbReference>
<dbReference type="GO" id="GO:0071880">
    <property type="term" value="P:adenylate cyclase-activating adrenergic receptor signaling pathway"/>
    <property type="evidence" value="ECO:0007669"/>
    <property type="project" value="TreeGrafter"/>
</dbReference>
<evidence type="ECO:0000256" key="6">
    <source>
        <dbReference type="ARBA" id="ARBA00023040"/>
    </source>
</evidence>
<dbReference type="PROSITE" id="PS00237">
    <property type="entry name" value="G_PROTEIN_RECEP_F1_1"/>
    <property type="match status" value="1"/>
</dbReference>
<evidence type="ECO:0000256" key="4">
    <source>
        <dbReference type="ARBA" id="ARBA00022692"/>
    </source>
</evidence>
<dbReference type="PANTHER" id="PTHR24248:SF66">
    <property type="entry name" value="OCTOPAMINE RECEPTOR BETA-3R"/>
    <property type="match status" value="1"/>
</dbReference>
<feature type="transmembrane region" description="Helical" evidence="11">
    <location>
        <begin position="181"/>
        <end position="202"/>
    </location>
</feature>
<evidence type="ECO:0000256" key="8">
    <source>
        <dbReference type="ARBA" id="ARBA00023170"/>
    </source>
</evidence>
<dbReference type="GO" id="GO:0004930">
    <property type="term" value="F:G protein-coupled receptor activity"/>
    <property type="evidence" value="ECO:0007669"/>
    <property type="project" value="UniProtKB-KW"/>
</dbReference>
<feature type="transmembrane region" description="Helical" evidence="11">
    <location>
        <begin position="94"/>
        <end position="115"/>
    </location>
</feature>
<feature type="transmembrane region" description="Helical" evidence="11">
    <location>
        <begin position="55"/>
        <end position="74"/>
    </location>
</feature>
<dbReference type="GO" id="GO:0043410">
    <property type="term" value="P:positive regulation of MAPK cascade"/>
    <property type="evidence" value="ECO:0007669"/>
    <property type="project" value="TreeGrafter"/>
</dbReference>
<dbReference type="Gene3D" id="1.20.1070.10">
    <property type="entry name" value="Rhodopsin 7-helix transmembrane proteins"/>
    <property type="match status" value="1"/>
</dbReference>
<proteinExistence type="inferred from homology"/>
<dbReference type="InterPro" id="IPR017452">
    <property type="entry name" value="GPCR_Rhodpsn_7TM"/>
</dbReference>
<feature type="domain" description="G-protein coupled receptors family 1 profile" evidence="12">
    <location>
        <begin position="34"/>
        <end position="202"/>
    </location>
</feature>
<keyword evidence="14" id="KW-1185">Reference proteome</keyword>
<dbReference type="PRINTS" id="PR00237">
    <property type="entry name" value="GPCRRHODOPSN"/>
</dbReference>
<keyword evidence="3" id="KW-1003">Cell membrane</keyword>
<dbReference type="GO" id="GO:0005886">
    <property type="term" value="C:plasma membrane"/>
    <property type="evidence" value="ECO:0007669"/>
    <property type="project" value="UniProtKB-SubCell"/>
</dbReference>
<evidence type="ECO:0000313" key="13">
    <source>
        <dbReference type="EMBL" id="RWS03194.1"/>
    </source>
</evidence>
<evidence type="ECO:0000259" key="12">
    <source>
        <dbReference type="PROSITE" id="PS50262"/>
    </source>
</evidence>
<reference evidence="13 14" key="1">
    <citation type="journal article" date="2018" name="Gigascience">
        <title>Genomes of trombidid mites reveal novel predicted allergens and laterally-transferred genes associated with secondary metabolism.</title>
        <authorList>
            <person name="Dong X."/>
            <person name="Chaisiri K."/>
            <person name="Xia D."/>
            <person name="Armstrong S.D."/>
            <person name="Fang Y."/>
            <person name="Donnelly M.J."/>
            <person name="Kadowaki T."/>
            <person name="McGarry J.W."/>
            <person name="Darby A.C."/>
            <person name="Makepeace B.L."/>
        </authorList>
    </citation>
    <scope>NUCLEOTIDE SEQUENCE [LARGE SCALE GENOMIC DNA]</scope>
    <source>
        <strain evidence="13">UoL-WK</strain>
    </source>
</reference>
<keyword evidence="5 11" id="KW-1133">Transmembrane helix</keyword>
<dbReference type="PROSITE" id="PS50262">
    <property type="entry name" value="G_PROTEIN_RECEP_F1_2"/>
    <property type="match status" value="1"/>
</dbReference>
<dbReference type="Proteomes" id="UP000285301">
    <property type="component" value="Unassembled WGS sequence"/>
</dbReference>
<feature type="transmembrane region" description="Helical" evidence="11">
    <location>
        <begin position="23"/>
        <end position="43"/>
    </location>
</feature>
<evidence type="ECO:0000256" key="3">
    <source>
        <dbReference type="ARBA" id="ARBA00022475"/>
    </source>
</evidence>
<comment type="subcellular location">
    <subcellularLocation>
        <location evidence="1">Cell membrane</location>
        <topology evidence="1">Multi-pass membrane protein</topology>
    </subcellularLocation>
</comment>
<evidence type="ECO:0000256" key="10">
    <source>
        <dbReference type="RuleBase" id="RU000688"/>
    </source>
</evidence>
<comment type="caution">
    <text evidence="13">The sequence shown here is derived from an EMBL/GenBank/DDBJ whole genome shotgun (WGS) entry which is preliminary data.</text>
</comment>
<dbReference type="SUPFAM" id="SSF81321">
    <property type="entry name" value="Family A G protein-coupled receptor-like"/>
    <property type="match status" value="1"/>
</dbReference>
<dbReference type="PANTHER" id="PTHR24248">
    <property type="entry name" value="ADRENERGIC RECEPTOR-RELATED G-PROTEIN COUPLED RECEPTOR"/>
    <property type="match status" value="1"/>
</dbReference>
<evidence type="ECO:0000256" key="7">
    <source>
        <dbReference type="ARBA" id="ARBA00023136"/>
    </source>
</evidence>
<keyword evidence="7 11" id="KW-0472">Membrane</keyword>
<dbReference type="OrthoDB" id="9445642at2759"/>
<keyword evidence="8 10" id="KW-0675">Receptor</keyword>
<keyword evidence="4 10" id="KW-0812">Transmembrane</keyword>
<protein>
    <submittedName>
        <fullName evidence="13">D(5)-like dopamine receptor</fullName>
    </submittedName>
</protein>
<evidence type="ECO:0000256" key="2">
    <source>
        <dbReference type="ARBA" id="ARBA00010663"/>
    </source>
</evidence>
<sequence>MEFCHRPLYNRTEDVKTSIGNSLLFIPCVLIIAGNLMMLIIVLKHKEFGNKSTTNYLIASLAISDLIVGALVIPTAVAEHIAGNWIFGHFWCAVWQYIDATVLVATILTLCAISLDRYWAISDPFRYTQTVTKKHIFIVLTLIWTLSILLIAPPFLLKHRPEYVCTKVSCKCRAILVNQSYAIFGTIVTFIIPLIIITFANYRTYRIGMKQISAVYHEYVPSSSDGGKPRTYIVLKKQLKLTKSTGTPNQFAIAAYHV</sequence>
<comment type="similarity">
    <text evidence="2 10">Belongs to the G-protein coupled receptor 1 family.</text>
</comment>
<gene>
    <name evidence="13" type="ORF">B4U79_03765</name>
</gene>
<dbReference type="EMBL" id="NCKU01006752">
    <property type="protein sequence ID" value="RWS03194.1"/>
    <property type="molecule type" value="Genomic_DNA"/>
</dbReference>
<dbReference type="AlphaFoldDB" id="A0A3S3Q4E1"/>
<feature type="transmembrane region" description="Helical" evidence="11">
    <location>
        <begin position="136"/>
        <end position="157"/>
    </location>
</feature>
<name>A0A3S3Q4E1_9ACAR</name>
<accession>A0A3S3Q4E1</accession>
<organism evidence="13 14">
    <name type="scientific">Dinothrombium tinctorium</name>
    <dbReference type="NCBI Taxonomy" id="1965070"/>
    <lineage>
        <taxon>Eukaryota</taxon>
        <taxon>Metazoa</taxon>
        <taxon>Ecdysozoa</taxon>
        <taxon>Arthropoda</taxon>
        <taxon>Chelicerata</taxon>
        <taxon>Arachnida</taxon>
        <taxon>Acari</taxon>
        <taxon>Acariformes</taxon>
        <taxon>Trombidiformes</taxon>
        <taxon>Prostigmata</taxon>
        <taxon>Anystina</taxon>
        <taxon>Parasitengona</taxon>
        <taxon>Trombidioidea</taxon>
        <taxon>Trombidiidae</taxon>
        <taxon>Dinothrombium</taxon>
    </lineage>
</organism>
<evidence type="ECO:0000256" key="1">
    <source>
        <dbReference type="ARBA" id="ARBA00004651"/>
    </source>
</evidence>
<evidence type="ECO:0000313" key="14">
    <source>
        <dbReference type="Proteomes" id="UP000285301"/>
    </source>
</evidence>
<evidence type="ECO:0000256" key="11">
    <source>
        <dbReference type="SAM" id="Phobius"/>
    </source>
</evidence>
<evidence type="ECO:0000256" key="9">
    <source>
        <dbReference type="ARBA" id="ARBA00023224"/>
    </source>
</evidence>
<dbReference type="InterPro" id="IPR000276">
    <property type="entry name" value="GPCR_Rhodpsn"/>
</dbReference>